<organism evidence="3 4">
    <name type="scientific">Nocardia halotolerans</name>
    <dbReference type="NCBI Taxonomy" id="1755878"/>
    <lineage>
        <taxon>Bacteria</taxon>
        <taxon>Bacillati</taxon>
        <taxon>Actinomycetota</taxon>
        <taxon>Actinomycetes</taxon>
        <taxon>Mycobacteriales</taxon>
        <taxon>Nocardiaceae</taxon>
        <taxon>Nocardia</taxon>
    </lineage>
</organism>
<evidence type="ECO:0000313" key="3">
    <source>
        <dbReference type="EMBL" id="MFC4376428.1"/>
    </source>
</evidence>
<reference evidence="4" key="1">
    <citation type="journal article" date="2019" name="Int. J. Syst. Evol. Microbiol.">
        <title>The Global Catalogue of Microorganisms (GCM) 10K type strain sequencing project: providing services to taxonomists for standard genome sequencing and annotation.</title>
        <authorList>
            <consortium name="The Broad Institute Genomics Platform"/>
            <consortium name="The Broad Institute Genome Sequencing Center for Infectious Disease"/>
            <person name="Wu L."/>
            <person name="Ma J."/>
        </authorList>
    </citation>
    <scope>NUCLEOTIDE SEQUENCE [LARGE SCALE GENOMIC DNA]</scope>
    <source>
        <strain evidence="4">IBRC-M 10490</strain>
    </source>
</reference>
<dbReference type="Proteomes" id="UP001595844">
    <property type="component" value="Unassembled WGS sequence"/>
</dbReference>
<protein>
    <submittedName>
        <fullName evidence="3">TioE family transcriptional regulator</fullName>
    </submittedName>
</protein>
<gene>
    <name evidence="3" type="ORF">ACFO5K_20235</name>
</gene>
<feature type="domain" description="HTH merR-type" evidence="2">
    <location>
        <begin position="124"/>
        <end position="191"/>
    </location>
</feature>
<dbReference type="EMBL" id="JBHSDL010000025">
    <property type="protein sequence ID" value="MFC4376428.1"/>
    <property type="molecule type" value="Genomic_DNA"/>
</dbReference>
<dbReference type="PANTHER" id="PTHR30204">
    <property type="entry name" value="REDOX-CYCLING DRUG-SENSING TRANSCRIPTIONAL ACTIVATOR SOXR"/>
    <property type="match status" value="1"/>
</dbReference>
<keyword evidence="1" id="KW-0238">DNA-binding</keyword>
<feature type="domain" description="HTH merR-type" evidence="2">
    <location>
        <begin position="3"/>
        <end position="44"/>
    </location>
</feature>
<dbReference type="PANTHER" id="PTHR30204:SF93">
    <property type="entry name" value="HTH MERR-TYPE DOMAIN-CONTAINING PROTEIN"/>
    <property type="match status" value="1"/>
</dbReference>
<dbReference type="InterPro" id="IPR000551">
    <property type="entry name" value="MerR-type_HTH_dom"/>
</dbReference>
<dbReference type="Gene3D" id="1.10.1660.10">
    <property type="match status" value="2"/>
</dbReference>
<dbReference type="RefSeq" id="WP_378565145.1">
    <property type="nucleotide sequence ID" value="NZ_JBHSDL010000025.1"/>
</dbReference>
<evidence type="ECO:0000313" key="4">
    <source>
        <dbReference type="Proteomes" id="UP001595844"/>
    </source>
</evidence>
<evidence type="ECO:0000256" key="1">
    <source>
        <dbReference type="ARBA" id="ARBA00023125"/>
    </source>
</evidence>
<keyword evidence="4" id="KW-1185">Reference proteome</keyword>
<dbReference type="SUPFAM" id="SSF46955">
    <property type="entry name" value="Putative DNA-binding domain"/>
    <property type="match status" value="2"/>
</dbReference>
<comment type="caution">
    <text evidence="3">The sequence shown here is derived from an EMBL/GenBank/DDBJ whole genome shotgun (WGS) entry which is preliminary data.</text>
</comment>
<dbReference type="CDD" id="cd04773">
    <property type="entry name" value="HTH_TioE_rpt2"/>
    <property type="match status" value="1"/>
</dbReference>
<dbReference type="InterPro" id="IPR009061">
    <property type="entry name" value="DNA-bd_dom_put_sf"/>
</dbReference>
<accession>A0ABV8VP88</accession>
<sequence>MKTLRPADLAHEHAISTQAVRNYERDGCLPPAERTASGYRIYTELHASALRTYLSLIPAFGHAGAGTIMRALHDDDLDKALVIIDRGHSQLLRDRETLASVRRAVDHLTDESGYRSALAEETRTIGELAHHLKVTSATLRAWEDAGILTPERDRTTGYRRYGPAEVRDAELAHLLRRGHYRLDHIAAVTAQIRAAGSTEALATALDRWQGKLTDRGVSMLDAAAALSRYRAILRH</sequence>
<dbReference type="PROSITE" id="PS50937">
    <property type="entry name" value="HTH_MERR_2"/>
    <property type="match status" value="2"/>
</dbReference>
<dbReference type="InterPro" id="IPR047057">
    <property type="entry name" value="MerR_fam"/>
</dbReference>
<dbReference type="Pfam" id="PF13411">
    <property type="entry name" value="MerR_1"/>
    <property type="match status" value="1"/>
</dbReference>
<name>A0ABV8VP88_9NOCA</name>
<dbReference type="Pfam" id="PF00376">
    <property type="entry name" value="MerR"/>
    <property type="match status" value="1"/>
</dbReference>
<dbReference type="SMART" id="SM00422">
    <property type="entry name" value="HTH_MERR"/>
    <property type="match status" value="2"/>
</dbReference>
<proteinExistence type="predicted"/>
<evidence type="ECO:0000259" key="2">
    <source>
        <dbReference type="PROSITE" id="PS50937"/>
    </source>
</evidence>